<evidence type="ECO:0000313" key="2">
    <source>
        <dbReference type="EMBL" id="KEJ82970.1"/>
    </source>
</evidence>
<reference evidence="3" key="1">
    <citation type="journal article" date="2014" name="Cell">
        <title>The Architecture of a Scrambled Genome Reveals Massive Levels of Genomic Rearrangement during Development.</title>
        <authorList>
            <person name="Chen X."/>
            <person name="Bracht J.R."/>
            <person name="Goldman A.D."/>
            <person name="Dolzhenko E."/>
            <person name="Clay D.M."/>
            <person name="Swart E.C."/>
            <person name="Perlman D.H."/>
            <person name="Doak T.G."/>
            <person name="Stuart A."/>
            <person name="Amemiya C.T."/>
            <person name="Sebra R.P."/>
            <person name="Landweber L.F."/>
        </authorList>
    </citation>
    <scope>NUCLEOTIDE SEQUENCE [LARGE SCALE GENOMIC DNA]</scope>
    <source>
        <strain evidence="3">JRB310</strain>
    </source>
</reference>
<dbReference type="EMBL" id="ARYC01001528">
    <property type="protein sequence ID" value="KEJ82970.1"/>
    <property type="molecule type" value="Genomic_DNA"/>
</dbReference>
<feature type="compositionally biased region" description="Basic and acidic residues" evidence="1">
    <location>
        <begin position="524"/>
        <end position="535"/>
    </location>
</feature>
<evidence type="ECO:0000313" key="3">
    <source>
        <dbReference type="Proteomes" id="UP000053232"/>
    </source>
</evidence>
<protein>
    <recommendedName>
        <fullName evidence="4">Ubiquitin-like protease family profile domain-containing protein</fullName>
    </recommendedName>
</protein>
<feature type="region of interest" description="Disordered" evidence="1">
    <location>
        <begin position="78"/>
        <end position="99"/>
    </location>
</feature>
<evidence type="ECO:0008006" key="4">
    <source>
        <dbReference type="Google" id="ProtNLM"/>
    </source>
</evidence>
<dbReference type="AlphaFoldDB" id="A0A073I0E3"/>
<feature type="compositionally biased region" description="Polar residues" evidence="1">
    <location>
        <begin position="83"/>
        <end position="96"/>
    </location>
</feature>
<comment type="caution">
    <text evidence="2">The sequence shown here is derived from an EMBL/GenBank/DDBJ whole genome shotgun (WGS) entry which is preliminary data.</text>
</comment>
<dbReference type="Proteomes" id="UP000053232">
    <property type="component" value="Unassembled WGS sequence"/>
</dbReference>
<name>A0A073I0E3_9SPIT</name>
<accession>A0A073I0E3</accession>
<evidence type="ECO:0000256" key="1">
    <source>
        <dbReference type="SAM" id="MobiDB-lite"/>
    </source>
</evidence>
<feature type="region of interest" description="Disordered" evidence="1">
    <location>
        <begin position="477"/>
        <end position="552"/>
    </location>
</feature>
<proteinExistence type="predicted"/>
<gene>
    <name evidence="2" type="ORF">OXYTRIMIC_062</name>
</gene>
<organism evidence="2 3">
    <name type="scientific">Oxytricha trifallax</name>
    <dbReference type="NCBI Taxonomy" id="1172189"/>
    <lineage>
        <taxon>Eukaryota</taxon>
        <taxon>Sar</taxon>
        <taxon>Alveolata</taxon>
        <taxon>Ciliophora</taxon>
        <taxon>Intramacronucleata</taxon>
        <taxon>Spirotrichea</taxon>
        <taxon>Stichotrichia</taxon>
        <taxon>Sporadotrichida</taxon>
        <taxon>Oxytrichidae</taxon>
        <taxon>Oxytrichinae</taxon>
        <taxon>Oxytricha</taxon>
    </lineage>
</organism>
<feature type="compositionally biased region" description="Basic and acidic residues" evidence="1">
    <location>
        <begin position="477"/>
        <end position="487"/>
    </location>
</feature>
<sequence length="552" mass="64704">MENNKKRTPYQINKFKSRAYINHSLNGRGDNKREFWDKVKEVRFQHRDRSKDQETLEFRGNRAERTPLNRQGGFKRRLKLGHTNPSKKINESQPQRQHFDKHEYGTTCAQSDQMKMKQLIGLSKVQSNGSDKIIPAKKGWSPQITKMTTIECCPSTRSKIEKALMRRLEDREEARRRGTKESYLWTERQKKHWKDINKEWIHEDLMSGKHIKAETLEVCMRQIEKAQFNEGKTSQVISPISINDKGISHLDKCIGSINWKLENCKYWRSQDDTTELHELDNNENNQMPGETEIYDTRRLIGSLAEIQKHIKQLNEVMTGTMGQEFQTSRIIIKQEINQTKDPEDCGLLAILIANHLADEIPGELIFQIFAKDWLNMQRYYLIYNFERGYMRMEFGKSGRSIKDSEVEANDKTRNKNLWSRNDNEIDTEMMNLTQIDAWEDLVQKDFKSGILDKHDEEDEGQFSEDDRNITEIEGYLFKEKSGHEQGKPRSKSSKVAKEMVKSLVPAKIPTVPNDQAVESIVQEENEKQSRDDKQESLAPDEEETQKNKEIQQ</sequence>
<keyword evidence="3" id="KW-1185">Reference proteome</keyword>